<proteinExistence type="predicted"/>
<comment type="caution">
    <text evidence="1">The sequence shown here is derived from an EMBL/GenBank/DDBJ whole genome shotgun (WGS) entry which is preliminary data.</text>
</comment>
<dbReference type="OrthoDB" id="657710at2"/>
<name>A0A7C9KJM8_9SPHN</name>
<evidence type="ECO:0000313" key="2">
    <source>
        <dbReference type="Proteomes" id="UP000481327"/>
    </source>
</evidence>
<reference evidence="1 2" key="1">
    <citation type="submission" date="2019-09" db="EMBL/GenBank/DDBJ databases">
        <title>Polymorphobacter sp. isolated from a lake in China.</title>
        <authorList>
            <person name="Liu Z."/>
        </authorList>
    </citation>
    <scope>NUCLEOTIDE SEQUENCE [LARGE SCALE GENOMIC DNA]</scope>
    <source>
        <strain evidence="1 2">D40P</strain>
    </source>
</reference>
<sequence>MGRAVRIEGEYFRLKRIGNRSVAGSIAVGETVFNAQANVAGLLQSTTYRVALGYSPLLTDRAELGVALGGHITNFTVQLLGAGTVTTANGSISSALASEQRSQRAPLPTISGYGNYVLSPVFALNARADWLSLSVGDYSGSLVEAQAGVTARIIRNVGLGAGYRYTNYIFRARKRDFTGRLQYEFHGPIVSLEVAF</sequence>
<protein>
    <recommendedName>
        <fullName evidence="3">Outer membrane beta-barrel protein</fullName>
    </recommendedName>
</protein>
<dbReference type="Proteomes" id="UP000481327">
    <property type="component" value="Unassembled WGS sequence"/>
</dbReference>
<organism evidence="1 2">
    <name type="scientific">Sandarakinorhabdus fusca</name>
    <dbReference type="NCBI Taxonomy" id="1439888"/>
    <lineage>
        <taxon>Bacteria</taxon>
        <taxon>Pseudomonadati</taxon>
        <taxon>Pseudomonadota</taxon>
        <taxon>Alphaproteobacteria</taxon>
        <taxon>Sphingomonadales</taxon>
        <taxon>Sphingosinicellaceae</taxon>
        <taxon>Sandarakinorhabdus</taxon>
    </lineage>
</organism>
<evidence type="ECO:0000313" key="1">
    <source>
        <dbReference type="EMBL" id="MQT18121.1"/>
    </source>
</evidence>
<dbReference type="InterPro" id="IPR011250">
    <property type="entry name" value="OMP/PagP_B-barrel"/>
</dbReference>
<dbReference type="SUPFAM" id="SSF56925">
    <property type="entry name" value="OMPA-like"/>
    <property type="match status" value="1"/>
</dbReference>
<dbReference type="AlphaFoldDB" id="A0A7C9KJM8"/>
<dbReference type="EMBL" id="WIOL01000005">
    <property type="protein sequence ID" value="MQT18121.1"/>
    <property type="molecule type" value="Genomic_DNA"/>
</dbReference>
<keyword evidence="2" id="KW-1185">Reference proteome</keyword>
<accession>A0A7C9KJM8</accession>
<gene>
    <name evidence="1" type="ORF">F3168_12730</name>
</gene>
<evidence type="ECO:0008006" key="3">
    <source>
        <dbReference type="Google" id="ProtNLM"/>
    </source>
</evidence>